<dbReference type="Proteomes" id="UP000268014">
    <property type="component" value="Unassembled WGS sequence"/>
</dbReference>
<gene>
    <name evidence="1" type="ORF">HPLM_LOCUS4367</name>
</gene>
<dbReference type="AlphaFoldDB" id="A0A0N4W3I1"/>
<evidence type="ECO:0000313" key="1">
    <source>
        <dbReference type="EMBL" id="VDO23078.1"/>
    </source>
</evidence>
<evidence type="ECO:0000313" key="2">
    <source>
        <dbReference type="Proteomes" id="UP000268014"/>
    </source>
</evidence>
<sequence length="32" mass="3947">MLRPSGAISQRYTRRTQMKPRWRVMKLWGQAR</sequence>
<keyword evidence="2" id="KW-1185">Reference proteome</keyword>
<name>A0A0N4W3I1_HAEPC</name>
<reference evidence="1 2" key="2">
    <citation type="submission" date="2018-11" db="EMBL/GenBank/DDBJ databases">
        <authorList>
            <consortium name="Pathogen Informatics"/>
        </authorList>
    </citation>
    <scope>NUCLEOTIDE SEQUENCE [LARGE SCALE GENOMIC DNA]</scope>
    <source>
        <strain evidence="1 2">MHpl1</strain>
    </source>
</reference>
<dbReference type="WBParaSite" id="HPLM_0000437501-mRNA-1">
    <property type="protein sequence ID" value="HPLM_0000437501-mRNA-1"/>
    <property type="gene ID" value="HPLM_0000437501"/>
</dbReference>
<dbReference type="EMBL" id="UZAF01016204">
    <property type="protein sequence ID" value="VDO23078.1"/>
    <property type="molecule type" value="Genomic_DNA"/>
</dbReference>
<reference evidence="3" key="1">
    <citation type="submission" date="2017-02" db="UniProtKB">
        <authorList>
            <consortium name="WormBaseParasite"/>
        </authorList>
    </citation>
    <scope>IDENTIFICATION</scope>
</reference>
<evidence type="ECO:0000313" key="3">
    <source>
        <dbReference type="WBParaSite" id="HPLM_0000437501-mRNA-1"/>
    </source>
</evidence>
<proteinExistence type="predicted"/>
<accession>A0A0N4W3I1</accession>
<organism evidence="3">
    <name type="scientific">Haemonchus placei</name>
    <name type="common">Barber's pole worm</name>
    <dbReference type="NCBI Taxonomy" id="6290"/>
    <lineage>
        <taxon>Eukaryota</taxon>
        <taxon>Metazoa</taxon>
        <taxon>Ecdysozoa</taxon>
        <taxon>Nematoda</taxon>
        <taxon>Chromadorea</taxon>
        <taxon>Rhabditida</taxon>
        <taxon>Rhabditina</taxon>
        <taxon>Rhabditomorpha</taxon>
        <taxon>Strongyloidea</taxon>
        <taxon>Trichostrongylidae</taxon>
        <taxon>Haemonchus</taxon>
    </lineage>
</organism>
<protein>
    <submittedName>
        <fullName evidence="1 3">Uncharacterized protein</fullName>
    </submittedName>
</protein>